<evidence type="ECO:0000256" key="2">
    <source>
        <dbReference type="SAM" id="SignalP"/>
    </source>
</evidence>
<evidence type="ECO:0000256" key="1">
    <source>
        <dbReference type="SAM" id="MobiDB-lite"/>
    </source>
</evidence>
<accession>A0A0L0J4R5</accession>
<keyword evidence="4" id="KW-1185">Reference proteome</keyword>
<dbReference type="Proteomes" id="UP000064921">
    <property type="component" value="Chromosome"/>
</dbReference>
<feature type="compositionally biased region" description="Low complexity" evidence="1">
    <location>
        <begin position="48"/>
        <end position="79"/>
    </location>
</feature>
<evidence type="ECO:0000313" key="3">
    <source>
        <dbReference type="EMBL" id="ALV28755.1"/>
    </source>
</evidence>
<dbReference type="KEGG" id="pphr:APZ00_18245"/>
<dbReference type="AlphaFoldDB" id="A0A0L0J4R5"/>
<proteinExistence type="predicted"/>
<feature type="chain" id="PRO_5043724788" evidence="2">
    <location>
        <begin position="26"/>
        <end position="85"/>
    </location>
</feature>
<sequence length="85" mass="8475">MKLQKMIAPVLAASFLATMAGGAFAATTMKRADTGAPAQHQTQLLTKTSATKPAAAAQTGKTQQKSASSGTASSASGTALHKKKG</sequence>
<dbReference type="PATRIC" id="fig|121719.5.peg.2084"/>
<gene>
    <name evidence="3" type="ORF">APZ00_18245</name>
</gene>
<reference evidence="3 4" key="1">
    <citation type="submission" date="2015-10" db="EMBL/GenBank/DDBJ databases">
        <title>The world's first case of liver abscess caused by Pannonibacter phragmitetus.</title>
        <authorList>
            <person name="Ming D."/>
            <person name="Wang M."/>
            <person name="Zhou Y."/>
            <person name="Jiang T."/>
            <person name="Hu S."/>
        </authorList>
    </citation>
    <scope>NUCLEOTIDE SEQUENCE [LARGE SCALE GENOMIC DNA]</scope>
    <source>
        <strain evidence="3 4">31801</strain>
    </source>
</reference>
<keyword evidence="2" id="KW-0732">Signal</keyword>
<feature type="region of interest" description="Disordered" evidence="1">
    <location>
        <begin position="48"/>
        <end position="85"/>
    </location>
</feature>
<evidence type="ECO:0000313" key="4">
    <source>
        <dbReference type="Proteomes" id="UP000064921"/>
    </source>
</evidence>
<feature type="signal peptide" evidence="2">
    <location>
        <begin position="1"/>
        <end position="25"/>
    </location>
</feature>
<organism evidence="3 4">
    <name type="scientific">Pannonibacter phragmitetus</name>
    <dbReference type="NCBI Taxonomy" id="121719"/>
    <lineage>
        <taxon>Bacteria</taxon>
        <taxon>Pseudomonadati</taxon>
        <taxon>Pseudomonadota</taxon>
        <taxon>Alphaproteobacteria</taxon>
        <taxon>Hyphomicrobiales</taxon>
        <taxon>Stappiaceae</taxon>
        <taxon>Pannonibacter</taxon>
    </lineage>
</organism>
<dbReference type="RefSeq" id="WP_050471517.1">
    <property type="nucleotide sequence ID" value="NZ_CP013068.1"/>
</dbReference>
<name>A0A0L0J4R5_9HYPH</name>
<protein>
    <submittedName>
        <fullName evidence="3">Uncharacterized protein</fullName>
    </submittedName>
</protein>
<dbReference type="EMBL" id="CP013068">
    <property type="protein sequence ID" value="ALV28755.1"/>
    <property type="molecule type" value="Genomic_DNA"/>
</dbReference>